<comment type="caution">
    <text evidence="13">The sequence shown here is derived from an EMBL/GenBank/DDBJ whole genome shotgun (WGS) entry which is preliminary data.</text>
</comment>
<feature type="region of interest" description="Disordered" evidence="11">
    <location>
        <begin position="381"/>
        <end position="441"/>
    </location>
</feature>
<dbReference type="InterPro" id="IPR015422">
    <property type="entry name" value="PyrdxlP-dep_Trfase_small"/>
</dbReference>
<dbReference type="GO" id="GO:0046872">
    <property type="term" value="F:metal ion binding"/>
    <property type="evidence" value="ECO:0007669"/>
    <property type="project" value="UniProtKB-KW"/>
</dbReference>
<evidence type="ECO:0000256" key="6">
    <source>
        <dbReference type="ARBA" id="ARBA00022723"/>
    </source>
</evidence>
<dbReference type="SUPFAM" id="SSF53383">
    <property type="entry name" value="PLP-dependent transferases"/>
    <property type="match status" value="1"/>
</dbReference>
<dbReference type="PANTHER" id="PTHR11601">
    <property type="entry name" value="CYSTEINE DESULFURYLASE FAMILY MEMBER"/>
    <property type="match status" value="1"/>
</dbReference>
<evidence type="ECO:0000313" key="13">
    <source>
        <dbReference type="EMBL" id="MDQ0317699.1"/>
    </source>
</evidence>
<feature type="compositionally biased region" description="Basic residues" evidence="11">
    <location>
        <begin position="426"/>
        <end position="441"/>
    </location>
</feature>
<dbReference type="InterPro" id="IPR015421">
    <property type="entry name" value="PyrdxlP-dep_Trfase_major"/>
</dbReference>
<dbReference type="Gene3D" id="3.90.1150.10">
    <property type="entry name" value="Aspartate Aminotransferase, domain 1"/>
    <property type="match status" value="1"/>
</dbReference>
<keyword evidence="5 13" id="KW-0808">Transferase</keyword>
<comment type="catalytic activity">
    <reaction evidence="10">
        <text>(sulfur carrier)-H + L-cysteine = (sulfur carrier)-SH + L-alanine</text>
        <dbReference type="Rhea" id="RHEA:43892"/>
        <dbReference type="Rhea" id="RHEA-COMP:14737"/>
        <dbReference type="Rhea" id="RHEA-COMP:14739"/>
        <dbReference type="ChEBI" id="CHEBI:29917"/>
        <dbReference type="ChEBI" id="CHEBI:35235"/>
        <dbReference type="ChEBI" id="CHEBI:57972"/>
        <dbReference type="ChEBI" id="CHEBI:64428"/>
        <dbReference type="EC" id="2.8.1.7"/>
    </reaction>
</comment>
<keyword evidence="6" id="KW-0479">Metal-binding</keyword>
<feature type="domain" description="Aminotransferase class V" evidence="12">
    <location>
        <begin position="7"/>
        <end position="369"/>
    </location>
</feature>
<keyword evidence="7" id="KW-0663">Pyridoxal phosphate</keyword>
<evidence type="ECO:0000313" key="14">
    <source>
        <dbReference type="Proteomes" id="UP001229244"/>
    </source>
</evidence>
<dbReference type="PANTHER" id="PTHR11601:SF34">
    <property type="entry name" value="CYSTEINE DESULFURASE"/>
    <property type="match status" value="1"/>
</dbReference>
<dbReference type="Gene3D" id="3.40.640.10">
    <property type="entry name" value="Type I PLP-dependent aspartate aminotransferase-like (Major domain)"/>
    <property type="match status" value="1"/>
</dbReference>
<dbReference type="Pfam" id="PF00266">
    <property type="entry name" value="Aminotran_5"/>
    <property type="match status" value="1"/>
</dbReference>
<reference evidence="13" key="1">
    <citation type="submission" date="2023-07" db="EMBL/GenBank/DDBJ databases">
        <title>Genomic Encyclopedia of Type Strains, Phase IV (KMG-IV): sequencing the most valuable type-strain genomes for metagenomic binning, comparative biology and taxonomic classification.</title>
        <authorList>
            <person name="Goeker M."/>
        </authorList>
    </citation>
    <scope>NUCLEOTIDE SEQUENCE</scope>
    <source>
        <strain evidence="13">DSM 21202</strain>
    </source>
</reference>
<evidence type="ECO:0000256" key="8">
    <source>
        <dbReference type="ARBA" id="ARBA00023004"/>
    </source>
</evidence>
<sequence length="441" mass="45541">MTAASRIYFDWNAGAPVKPAVREAMVDALSVLGNPSSVHAEGRAARARIEEARRAVADLAGTAADAVTFTSGGTEANVTALSPEMEIDGQPVRFSRLLVSAIEHPSVLAGGRFPAEAVSVLPVDADGRLDLDALDAALADADGPMLVSLMAANNETGVLQPVAEAADRVHAAGGVLHVDAVQVAGREAIPAATTGADILTLSAHKIGGPRGAGAVIRVRPGLRIAPLLTGGGQEGRDRAGTENMPAIAAFGVAAREAMSDVVRAGEIRRLRDWLERDVMIMCPDAVVFGRNAGRLANTSCLAVPGMTAETAVIALDLDGVAVSSGAACSSGKVAASHVLAAMGVPGDLARGAVRISLGPSTTEAEVEQFISVWRKLRQRFARQTGQPEPHSDRLRQPAGLEPAMDGETDAGSAGNDRSGSVDRHRQVQVRVRHGHSVRQGA</sequence>
<dbReference type="InterPro" id="IPR016454">
    <property type="entry name" value="Cysteine_dSase"/>
</dbReference>
<organism evidence="13 14">
    <name type="scientific">Amorphus orientalis</name>
    <dbReference type="NCBI Taxonomy" id="649198"/>
    <lineage>
        <taxon>Bacteria</taxon>
        <taxon>Pseudomonadati</taxon>
        <taxon>Pseudomonadota</taxon>
        <taxon>Alphaproteobacteria</taxon>
        <taxon>Hyphomicrobiales</taxon>
        <taxon>Amorphaceae</taxon>
        <taxon>Amorphus</taxon>
    </lineage>
</organism>
<dbReference type="Proteomes" id="UP001229244">
    <property type="component" value="Unassembled WGS sequence"/>
</dbReference>
<dbReference type="Gene3D" id="1.10.260.50">
    <property type="match status" value="1"/>
</dbReference>
<proteinExistence type="inferred from homology"/>
<protein>
    <recommendedName>
        <fullName evidence="4">Cysteine desulfurase</fullName>
    </recommendedName>
</protein>
<dbReference type="GO" id="GO:0051536">
    <property type="term" value="F:iron-sulfur cluster binding"/>
    <property type="evidence" value="ECO:0007669"/>
    <property type="project" value="UniProtKB-KW"/>
</dbReference>
<dbReference type="InterPro" id="IPR000192">
    <property type="entry name" value="Aminotrans_V_dom"/>
</dbReference>
<keyword evidence="14" id="KW-1185">Reference proteome</keyword>
<evidence type="ECO:0000256" key="2">
    <source>
        <dbReference type="ARBA" id="ARBA00003120"/>
    </source>
</evidence>
<evidence type="ECO:0000259" key="12">
    <source>
        <dbReference type="Pfam" id="PF00266"/>
    </source>
</evidence>
<comment type="function">
    <text evidence="2">Catalyzes the removal of elemental sulfur atoms from cysteine to produce alanine. Seems to participate in the biosynthesis of the nitrogenase metalloclusters by providing the inorganic sulfur required for the Fe-S core formation.</text>
</comment>
<dbReference type="GO" id="GO:0031071">
    <property type="term" value="F:cysteine desulfurase activity"/>
    <property type="evidence" value="ECO:0007669"/>
    <property type="project" value="UniProtKB-EC"/>
</dbReference>
<evidence type="ECO:0000256" key="4">
    <source>
        <dbReference type="ARBA" id="ARBA00013558"/>
    </source>
</evidence>
<keyword evidence="8" id="KW-0408">Iron</keyword>
<comment type="cofactor">
    <cofactor evidence="1">
        <name>pyridoxal 5'-phosphate</name>
        <dbReference type="ChEBI" id="CHEBI:597326"/>
    </cofactor>
</comment>
<gene>
    <name evidence="13" type="ORF">J2S73_004185</name>
</gene>
<evidence type="ECO:0000256" key="11">
    <source>
        <dbReference type="SAM" id="MobiDB-lite"/>
    </source>
</evidence>
<dbReference type="InterPro" id="IPR015424">
    <property type="entry name" value="PyrdxlP-dep_Trfase"/>
</dbReference>
<evidence type="ECO:0000256" key="1">
    <source>
        <dbReference type="ARBA" id="ARBA00001933"/>
    </source>
</evidence>
<name>A0AAE4AWE9_9HYPH</name>
<evidence type="ECO:0000256" key="7">
    <source>
        <dbReference type="ARBA" id="ARBA00022898"/>
    </source>
</evidence>
<accession>A0AAE4AWE9</accession>
<dbReference type="RefSeq" id="WP_306887625.1">
    <property type="nucleotide sequence ID" value="NZ_JAUSUL010000007.1"/>
</dbReference>
<evidence type="ECO:0000256" key="9">
    <source>
        <dbReference type="ARBA" id="ARBA00023014"/>
    </source>
</evidence>
<dbReference type="EMBL" id="JAUSUL010000007">
    <property type="protein sequence ID" value="MDQ0317699.1"/>
    <property type="molecule type" value="Genomic_DNA"/>
</dbReference>
<dbReference type="PIRSF" id="PIRSF005572">
    <property type="entry name" value="NifS"/>
    <property type="match status" value="1"/>
</dbReference>
<evidence type="ECO:0000256" key="3">
    <source>
        <dbReference type="ARBA" id="ARBA00006490"/>
    </source>
</evidence>
<evidence type="ECO:0000256" key="10">
    <source>
        <dbReference type="ARBA" id="ARBA00050776"/>
    </source>
</evidence>
<keyword evidence="9" id="KW-0411">Iron-sulfur</keyword>
<dbReference type="AlphaFoldDB" id="A0AAE4AWE9"/>
<comment type="similarity">
    <text evidence="3">Belongs to the class-V pyridoxal-phosphate-dependent aminotransferase family. NifS/IscS subfamily.</text>
</comment>
<evidence type="ECO:0000256" key="5">
    <source>
        <dbReference type="ARBA" id="ARBA00022679"/>
    </source>
</evidence>